<keyword evidence="2" id="KW-0813">Transport</keyword>
<organism evidence="11 12">
    <name type="scientific">Vibrio nigripulchritudo</name>
    <dbReference type="NCBI Taxonomy" id="28173"/>
    <lineage>
        <taxon>Bacteria</taxon>
        <taxon>Pseudomonadati</taxon>
        <taxon>Pseudomonadota</taxon>
        <taxon>Gammaproteobacteria</taxon>
        <taxon>Vibrionales</taxon>
        <taxon>Vibrionaceae</taxon>
        <taxon>Vibrio</taxon>
    </lineage>
</organism>
<dbReference type="PANTHER" id="PTHR43790">
    <property type="entry name" value="CARBOHYDRATE TRANSPORT ATP-BINDING PROTEIN MG119-RELATED"/>
    <property type="match status" value="1"/>
</dbReference>
<dbReference type="OrthoDB" id="9776369at2"/>
<dbReference type="EC" id="3.6.3.17" evidence="11"/>
<evidence type="ECO:0000256" key="9">
    <source>
        <dbReference type="ARBA" id="ARBA00023136"/>
    </source>
</evidence>
<dbReference type="PROSITE" id="PS50893">
    <property type="entry name" value="ABC_TRANSPORTER_2"/>
    <property type="match status" value="2"/>
</dbReference>
<evidence type="ECO:0000256" key="1">
    <source>
        <dbReference type="ARBA" id="ARBA00004202"/>
    </source>
</evidence>
<dbReference type="InterPro" id="IPR003593">
    <property type="entry name" value="AAA+_ATPase"/>
</dbReference>
<proteinExistence type="predicted"/>
<feature type="domain" description="ABC transporter" evidence="10">
    <location>
        <begin position="6"/>
        <end position="243"/>
    </location>
</feature>
<dbReference type="GO" id="GO:0005524">
    <property type="term" value="F:ATP binding"/>
    <property type="evidence" value="ECO:0007669"/>
    <property type="project" value="UniProtKB-KW"/>
</dbReference>
<dbReference type="GO" id="GO:0005886">
    <property type="term" value="C:plasma membrane"/>
    <property type="evidence" value="ECO:0007669"/>
    <property type="project" value="UniProtKB-SubCell"/>
</dbReference>
<dbReference type="InterPro" id="IPR003439">
    <property type="entry name" value="ABC_transporter-like_ATP-bd"/>
</dbReference>
<dbReference type="InterPro" id="IPR017871">
    <property type="entry name" value="ABC_transporter-like_CS"/>
</dbReference>
<dbReference type="CDD" id="cd03215">
    <property type="entry name" value="ABC_Carb_Monos_II"/>
    <property type="match status" value="1"/>
</dbReference>
<dbReference type="PANTHER" id="PTHR43790:SF3">
    <property type="entry name" value="D-ALLOSE IMPORT ATP-BINDING PROTEIN ALSA-RELATED"/>
    <property type="match status" value="1"/>
</dbReference>
<evidence type="ECO:0000256" key="7">
    <source>
        <dbReference type="ARBA" id="ARBA00022840"/>
    </source>
</evidence>
<dbReference type="FunFam" id="3.40.50.300:FF:000127">
    <property type="entry name" value="Ribose import ATP-binding protein RbsA"/>
    <property type="match status" value="1"/>
</dbReference>
<keyword evidence="8" id="KW-1278">Translocase</keyword>
<dbReference type="InterPro" id="IPR027417">
    <property type="entry name" value="P-loop_NTPase"/>
</dbReference>
<evidence type="ECO:0000259" key="10">
    <source>
        <dbReference type="PROSITE" id="PS50893"/>
    </source>
</evidence>
<protein>
    <submittedName>
        <fullName evidence="11">Ribose import ATP-binding protein rbsA</fullName>
        <ecNumber evidence="11">3.6.3.17</ecNumber>
    </submittedName>
</protein>
<reference evidence="11 12" key="1">
    <citation type="journal article" date="2013" name="ISME J.">
        <title>Comparative genomics of pathogenic lineages of Vibrio nigripulchritudo identifies virulence-associated traits.</title>
        <authorList>
            <person name="Goudenege D."/>
            <person name="Labreuche Y."/>
            <person name="Krin E."/>
            <person name="Ansquer D."/>
            <person name="Mangenot S."/>
            <person name="Calteau A."/>
            <person name="Medigue C."/>
            <person name="Mazel D."/>
            <person name="Polz M.F."/>
            <person name="Le Roux F."/>
        </authorList>
    </citation>
    <scope>NUCLEOTIDE SEQUENCE [LARGE SCALE GENOMIC DNA]</scope>
    <source>
        <strain evidence="12">SnF1</strain>
    </source>
</reference>
<evidence type="ECO:0000313" key="11">
    <source>
        <dbReference type="EMBL" id="CCO56659.1"/>
    </source>
</evidence>
<dbReference type="CDD" id="cd03216">
    <property type="entry name" value="ABC_Carb_Monos_I"/>
    <property type="match status" value="1"/>
</dbReference>
<keyword evidence="9" id="KW-0472">Membrane</keyword>
<evidence type="ECO:0000256" key="5">
    <source>
        <dbReference type="ARBA" id="ARBA00022737"/>
    </source>
</evidence>
<dbReference type="InterPro" id="IPR050107">
    <property type="entry name" value="ABC_carbohydrate_import_ATPase"/>
</dbReference>
<name>U4K1Y4_9VIBR</name>
<accession>U4K1Y4</accession>
<dbReference type="GO" id="GO:0016887">
    <property type="term" value="F:ATP hydrolysis activity"/>
    <property type="evidence" value="ECO:0007669"/>
    <property type="project" value="InterPro"/>
</dbReference>
<dbReference type="Gene3D" id="3.40.50.300">
    <property type="entry name" value="P-loop containing nucleotide triphosphate hydrolases"/>
    <property type="match status" value="2"/>
</dbReference>
<sequence>MTEYVLQATGIKKTFSGVVALKNGELNLRKGTIHALCGGNGAGKSTFLNVLMGIYARDEGEILLNSLPVKFASPSQALKAGISFISQELEPVPAMTVAENIYLGREPKKLGGLVVDKETMEANTAQLLKELKFDISATALMRDLSLSQIQLVEIAKAISYQARIIIMDEPTSAIGEQEVDDLFETMRQLKASGTSIIYVSHRMNELFRIADDYSIFRDGQFIQSGSMQDIDHHELINLILGSELEEEYAKFNQLTDEPLMQVHQLGNEETFEPVDLTLHQGEILGIFGLMGAGRSEFLETVFGIREPSQGEVELNGERYLPDSPKQAMNKGLALVTEDRKGSGLFLESSVLQNISYASLNHLSRWGVLKLNREQDVSNDMFDRFSIKATKDMPVKSLSGGNQQKVVLAKWMATQPKVLLLDEPTRGVDVGAKREIYQFMSQFAQEGRAIILVSSEIPEILGMSDRVIVFRKGKVAGELSKEALSQEALSRLAS</sequence>
<dbReference type="SMART" id="SM00382">
    <property type="entry name" value="AAA"/>
    <property type="match status" value="2"/>
</dbReference>
<dbReference type="PROSITE" id="PS00211">
    <property type="entry name" value="ABC_TRANSPORTER_1"/>
    <property type="match status" value="1"/>
</dbReference>
<evidence type="ECO:0000256" key="3">
    <source>
        <dbReference type="ARBA" id="ARBA00022475"/>
    </source>
</evidence>
<evidence type="ECO:0000256" key="4">
    <source>
        <dbReference type="ARBA" id="ARBA00022597"/>
    </source>
</evidence>
<dbReference type="KEGG" id="vni:VIBNI_A0469"/>
<keyword evidence="6" id="KW-0547">Nucleotide-binding</keyword>
<keyword evidence="5" id="KW-0677">Repeat</keyword>
<evidence type="ECO:0000256" key="2">
    <source>
        <dbReference type="ARBA" id="ARBA00022448"/>
    </source>
</evidence>
<dbReference type="PATRIC" id="fig|1260221.3.peg.443"/>
<evidence type="ECO:0000313" key="12">
    <source>
        <dbReference type="Proteomes" id="UP000016895"/>
    </source>
</evidence>
<comment type="subcellular location">
    <subcellularLocation>
        <location evidence="1">Cell membrane</location>
        <topology evidence="1">Peripheral membrane protein</topology>
    </subcellularLocation>
</comment>
<keyword evidence="11" id="KW-0378">Hydrolase</keyword>
<dbReference type="EMBL" id="FO203526">
    <property type="protein sequence ID" value="CCO56659.1"/>
    <property type="molecule type" value="Genomic_DNA"/>
</dbReference>
<dbReference type="Pfam" id="PF00005">
    <property type="entry name" value="ABC_tran"/>
    <property type="match status" value="2"/>
</dbReference>
<gene>
    <name evidence="11" type="primary">rbsA</name>
    <name evidence="11" type="ORF">VIBNI_A0469</name>
</gene>
<dbReference type="AlphaFoldDB" id="U4K1Y4"/>
<dbReference type="SUPFAM" id="SSF52540">
    <property type="entry name" value="P-loop containing nucleoside triphosphate hydrolases"/>
    <property type="match status" value="2"/>
</dbReference>
<feature type="domain" description="ABC transporter" evidence="10">
    <location>
        <begin position="254"/>
        <end position="491"/>
    </location>
</feature>
<keyword evidence="7 11" id="KW-0067">ATP-binding</keyword>
<dbReference type="STRING" id="28173.VIBNI_A0469"/>
<evidence type="ECO:0000256" key="8">
    <source>
        <dbReference type="ARBA" id="ARBA00022967"/>
    </source>
</evidence>
<keyword evidence="3" id="KW-1003">Cell membrane</keyword>
<dbReference type="Proteomes" id="UP000016895">
    <property type="component" value="Chromosome 1"/>
</dbReference>
<keyword evidence="12" id="KW-1185">Reference proteome</keyword>
<keyword evidence="4" id="KW-0762">Sugar transport</keyword>
<evidence type="ECO:0000256" key="6">
    <source>
        <dbReference type="ARBA" id="ARBA00022741"/>
    </source>
</evidence>
<dbReference type="RefSeq" id="WP_022549782.1">
    <property type="nucleotide sequence ID" value="NC_022528.1"/>
</dbReference>